<comment type="similarity">
    <text evidence="5">Belongs to the RimM family.</text>
</comment>
<dbReference type="InterPro" id="IPR011961">
    <property type="entry name" value="RimM"/>
</dbReference>
<dbReference type="PANTHER" id="PTHR33692">
    <property type="entry name" value="RIBOSOME MATURATION FACTOR RIMM"/>
    <property type="match status" value="1"/>
</dbReference>
<feature type="domain" description="Ribosome maturation factor RimM PRC barrel" evidence="7">
    <location>
        <begin position="99"/>
        <end position="167"/>
    </location>
</feature>
<dbReference type="Proteomes" id="UP000028486">
    <property type="component" value="Chromosome"/>
</dbReference>
<dbReference type="SUPFAM" id="SSF50346">
    <property type="entry name" value="PRC-barrel domain"/>
    <property type="match status" value="1"/>
</dbReference>
<dbReference type="InterPro" id="IPR009000">
    <property type="entry name" value="Transl_B-barrel_sf"/>
</dbReference>
<evidence type="ECO:0000256" key="2">
    <source>
        <dbReference type="ARBA" id="ARBA00022517"/>
    </source>
</evidence>
<dbReference type="Gene3D" id="2.40.30.60">
    <property type="entry name" value="RimM"/>
    <property type="match status" value="1"/>
</dbReference>
<dbReference type="GO" id="GO:0005840">
    <property type="term" value="C:ribosome"/>
    <property type="evidence" value="ECO:0007669"/>
    <property type="project" value="InterPro"/>
</dbReference>
<dbReference type="HAMAP" id="MF_00014">
    <property type="entry name" value="Ribosome_mat_RimM"/>
    <property type="match status" value="1"/>
</dbReference>
<comment type="function">
    <text evidence="5">An accessory protein needed during the final step in the assembly of 30S ribosomal subunit, possibly for assembly of the head region. Essential for efficient processing of 16S rRNA. May be needed both before and after RbfA during the maturation of 16S rRNA. It has affinity for free ribosomal 30S subunits but not for 70S ribosomes.</text>
</comment>
<comment type="subunit">
    <text evidence="5">Binds ribosomal protein uS19.</text>
</comment>
<keyword evidence="9" id="KW-1185">Reference proteome</keyword>
<evidence type="ECO:0000313" key="8">
    <source>
        <dbReference type="EMBL" id="AII14591.1"/>
    </source>
</evidence>
<dbReference type="InterPro" id="IPR002676">
    <property type="entry name" value="RimM_N"/>
</dbReference>
<dbReference type="Pfam" id="PF24986">
    <property type="entry name" value="PRC_RimM"/>
    <property type="match status" value="1"/>
</dbReference>
<evidence type="ECO:0000256" key="5">
    <source>
        <dbReference type="HAMAP-Rule" id="MF_00014"/>
    </source>
</evidence>
<evidence type="ECO:0000256" key="1">
    <source>
        <dbReference type="ARBA" id="ARBA00022490"/>
    </source>
</evidence>
<evidence type="ECO:0000256" key="4">
    <source>
        <dbReference type="ARBA" id="ARBA00023186"/>
    </source>
</evidence>
<dbReference type="GO" id="GO:0006364">
    <property type="term" value="P:rRNA processing"/>
    <property type="evidence" value="ECO:0007669"/>
    <property type="project" value="UniProtKB-UniRule"/>
</dbReference>
<dbReference type="RefSeq" id="WP_038453826.1">
    <property type="nucleotide sequence ID" value="NZ_CP009043.1"/>
</dbReference>
<accession>A0A076F9C1</accession>
<reference evidence="9" key="1">
    <citation type="journal article" date="2014" name="Genome Announc.">
        <title>Complete Genome Sequence of Campylobacter iguaniorum Strain 1485ET, Isolated from a Bearded Dragon (Pogona vitticeps).</title>
        <authorList>
            <person name="Gilbert M.J."/>
            <person name="Miller W.G."/>
            <person name="Yee E."/>
            <person name="Kik M."/>
            <person name="Wagenaar J.A."/>
            <person name="Duim B."/>
        </authorList>
    </citation>
    <scope>NUCLEOTIDE SEQUENCE [LARGE SCALE GENOMIC DNA]</scope>
    <source>
        <strain evidence="9">1485E</strain>
    </source>
</reference>
<name>A0A076F9C1_9BACT</name>
<dbReference type="Pfam" id="PF01782">
    <property type="entry name" value="RimM"/>
    <property type="match status" value="1"/>
</dbReference>
<dbReference type="STRING" id="1244531.CIG2463D_0747"/>
<dbReference type="SUPFAM" id="SSF50447">
    <property type="entry name" value="Translation proteins"/>
    <property type="match status" value="1"/>
</dbReference>
<evidence type="ECO:0000259" key="7">
    <source>
        <dbReference type="Pfam" id="PF24986"/>
    </source>
</evidence>
<dbReference type="EMBL" id="CP009043">
    <property type="protein sequence ID" value="AII14591.1"/>
    <property type="molecule type" value="Genomic_DNA"/>
</dbReference>
<dbReference type="GO" id="GO:0005737">
    <property type="term" value="C:cytoplasm"/>
    <property type="evidence" value="ECO:0007669"/>
    <property type="project" value="UniProtKB-SubCell"/>
</dbReference>
<comment type="subcellular location">
    <subcellularLocation>
        <location evidence="5">Cytoplasm</location>
    </subcellularLocation>
</comment>
<dbReference type="InterPro" id="IPR036976">
    <property type="entry name" value="RimM_N_sf"/>
</dbReference>
<dbReference type="AlphaFoldDB" id="A0A076F9C1"/>
<dbReference type="NCBIfam" id="TIGR02273">
    <property type="entry name" value="16S_RimM"/>
    <property type="match status" value="1"/>
</dbReference>
<dbReference type="GO" id="GO:0043022">
    <property type="term" value="F:ribosome binding"/>
    <property type="evidence" value="ECO:0007669"/>
    <property type="project" value="InterPro"/>
</dbReference>
<dbReference type="InterPro" id="IPR056792">
    <property type="entry name" value="PRC_RimM"/>
</dbReference>
<protein>
    <recommendedName>
        <fullName evidence="5">Ribosome maturation factor RimM</fullName>
    </recommendedName>
</protein>
<proteinExistence type="inferred from homology"/>
<gene>
    <name evidence="5 8" type="primary">rimM</name>
    <name evidence="8" type="ORF">CIG1485E_0746</name>
</gene>
<evidence type="ECO:0000259" key="6">
    <source>
        <dbReference type="Pfam" id="PF01782"/>
    </source>
</evidence>
<comment type="domain">
    <text evidence="5">The PRC barrel domain binds ribosomal protein uS19.</text>
</comment>
<feature type="domain" description="RimM N-terminal" evidence="6">
    <location>
        <begin position="10"/>
        <end position="79"/>
    </location>
</feature>
<dbReference type="PANTHER" id="PTHR33692:SF1">
    <property type="entry name" value="RIBOSOME MATURATION FACTOR RIMM"/>
    <property type="match status" value="1"/>
</dbReference>
<dbReference type="KEGG" id="caj:CIG1485E_0746"/>
<dbReference type="GO" id="GO:0042274">
    <property type="term" value="P:ribosomal small subunit biogenesis"/>
    <property type="evidence" value="ECO:0007669"/>
    <property type="project" value="UniProtKB-UniRule"/>
</dbReference>
<dbReference type="PATRIC" id="fig|1244531.5.peg.744"/>
<dbReference type="HOGENOM" id="CLU_077636_2_0_7"/>
<evidence type="ECO:0000313" key="9">
    <source>
        <dbReference type="Proteomes" id="UP000028486"/>
    </source>
</evidence>
<keyword evidence="2 5" id="KW-0690">Ribosome biogenesis</keyword>
<organism evidence="8 9">
    <name type="scientific">Campylobacter iguaniorum</name>
    <dbReference type="NCBI Taxonomy" id="1244531"/>
    <lineage>
        <taxon>Bacteria</taxon>
        <taxon>Pseudomonadati</taxon>
        <taxon>Campylobacterota</taxon>
        <taxon>Epsilonproteobacteria</taxon>
        <taxon>Campylobacterales</taxon>
        <taxon>Campylobacteraceae</taxon>
        <taxon>Campylobacter</taxon>
    </lineage>
</organism>
<evidence type="ECO:0000256" key="3">
    <source>
        <dbReference type="ARBA" id="ARBA00022552"/>
    </source>
</evidence>
<dbReference type="eggNOG" id="COG0806">
    <property type="taxonomic scope" value="Bacteria"/>
</dbReference>
<sequence>MKSDLVEVCVLGKTVGLKGALRLHDRSDFPNQFKKDAKFYDKFGNTFTIKSYDKNSNLVIFAGFEDLNLAKPLVNLVLYRTLEDTKKFCKLQKDEFFYFDIIGCAVYEDDLMLGVVDDILESGAGFLFCINTSDELKNSGYSDVFYVPYLDNFTLSVDVKTKKIQVKNSLDILKNS</sequence>
<keyword evidence="4 5" id="KW-0143">Chaperone</keyword>
<keyword evidence="1 5" id="KW-0963">Cytoplasm</keyword>
<dbReference type="OrthoDB" id="9810331at2"/>
<keyword evidence="3 5" id="KW-0698">rRNA processing</keyword>
<dbReference type="Gene3D" id="2.30.30.240">
    <property type="entry name" value="PRC-barrel domain"/>
    <property type="match status" value="1"/>
</dbReference>
<dbReference type="InterPro" id="IPR011033">
    <property type="entry name" value="PRC_barrel-like_sf"/>
</dbReference>